<dbReference type="SUPFAM" id="SSF82754">
    <property type="entry name" value="C-terminal, gelsolin-like domain of Sec23/24"/>
    <property type="match status" value="1"/>
</dbReference>
<dbReference type="InterPro" id="IPR006896">
    <property type="entry name" value="Sec23/24_trunk_dom"/>
</dbReference>
<sequence>MTSPITFLYEPFSGNAVTQTYDADLKCPKCGAFYTINCPLREQNIWSCLFCNRLNRKARPSLVSSNTYTLSFVKQKTFERRTIIIIDTICGSHELDHLVSTLCNSSITNEQELLSLVSIHQSGHVILHNGASPKHNAVFSIDEFMTRYNLDKLNTSYFEKKMKEGKQELYWFNGSAHRSLKKLIKEICTTAGKAKISSKRGKRCTGLALLVSSILASHCNFSGYCHIVSFLSGPCTKGGGKVVPRKRGENIRQNHHFESENPQLQLSKSSRKFYWRMFEKFGKQNLIYEFFIGSLDQIGILEMDPLINSSMAISQFDSFDDERFERSFQKYLGLRNYNAVYNCQSKVITAKKTFIVNDILKYSLNPKYLSLPVELSLDRTSTEVPMQFQTTYENQSEKYVRIETLLLPMANNSFWIQNEIAFSMKRMASHIIHRFTYSSKHANDLMKESFILSNQIREINIDRAKLIEWYYYVYKSPILSVRNTSPDERYFFLHQIVNTNKDTCLSLCKPFLWCYNGIKHDWIVSDIPLTRSQVLKDDETTFCIDGGSYFILRMGKLFQKEGRDFCCKLLNDLQRFPQPLYIETKIGASQDRFLKSKIIPLDANDKKLLGTEDMSFQEFFNLVTESNRGR</sequence>
<evidence type="ECO:0000313" key="5">
    <source>
        <dbReference type="Proteomes" id="UP001161438"/>
    </source>
</evidence>
<dbReference type="GO" id="GO:0070971">
    <property type="term" value="C:endoplasmic reticulum exit site"/>
    <property type="evidence" value="ECO:0007669"/>
    <property type="project" value="TreeGrafter"/>
</dbReference>
<dbReference type="SUPFAM" id="SSF53300">
    <property type="entry name" value="vWA-like"/>
    <property type="match status" value="1"/>
</dbReference>
<keyword evidence="2" id="KW-0931">ER-Golgi transport</keyword>
<dbReference type="Gene3D" id="3.40.50.410">
    <property type="entry name" value="von Willebrand factor, type A domain"/>
    <property type="match status" value="1"/>
</dbReference>
<comment type="function">
    <text evidence="2">Component of the coat protein complex II (COPII) which promotes the formation of transport vesicles from the endoplasmic reticulum (ER). The coat has two main functions, the physical deformation of the endoplasmic reticulum membrane into vesicles and the selection of cargo molecules.</text>
</comment>
<organism evidence="4 5">
    <name type="scientific">Saccharomyces mikatae IFO 1815</name>
    <dbReference type="NCBI Taxonomy" id="226126"/>
    <lineage>
        <taxon>Eukaryota</taxon>
        <taxon>Fungi</taxon>
        <taxon>Dikarya</taxon>
        <taxon>Ascomycota</taxon>
        <taxon>Saccharomycotina</taxon>
        <taxon>Saccharomycetes</taxon>
        <taxon>Saccharomycetales</taxon>
        <taxon>Saccharomycetaceae</taxon>
        <taxon>Saccharomyces</taxon>
    </lineage>
</organism>
<dbReference type="GO" id="GO:0006886">
    <property type="term" value="P:intracellular protein transport"/>
    <property type="evidence" value="ECO:0007669"/>
    <property type="project" value="InterPro"/>
</dbReference>
<reference evidence="4" key="1">
    <citation type="submission" date="2022-10" db="EMBL/GenBank/DDBJ databases">
        <authorList>
            <person name="Byrne P K."/>
        </authorList>
    </citation>
    <scope>NUCLEOTIDE SEQUENCE</scope>
    <source>
        <strain evidence="4">IFO1815</strain>
    </source>
</reference>
<dbReference type="InterPro" id="IPR036465">
    <property type="entry name" value="vWFA_dom_sf"/>
</dbReference>
<gene>
    <name evidence="4" type="primary">SMKI08G0790</name>
    <name evidence="4" type="ORF">SMKI_08G0790</name>
</gene>
<dbReference type="GO" id="GO:0005096">
    <property type="term" value="F:GTPase activator activity"/>
    <property type="evidence" value="ECO:0007669"/>
    <property type="project" value="TreeGrafter"/>
</dbReference>
<evidence type="ECO:0000313" key="4">
    <source>
        <dbReference type="EMBL" id="CAI4039414.1"/>
    </source>
</evidence>
<dbReference type="PANTHER" id="PTHR11141">
    <property type="entry name" value="PROTEIN TRANSPORT PROTEIN SEC23"/>
    <property type="match status" value="1"/>
</dbReference>
<dbReference type="EMBL" id="OX365764">
    <property type="protein sequence ID" value="CAI4039414.1"/>
    <property type="molecule type" value="Genomic_DNA"/>
</dbReference>
<keyword evidence="2" id="KW-0968">Cytoplasmic vesicle</keyword>
<keyword evidence="2" id="KW-0653">Protein transport</keyword>
<keyword evidence="5" id="KW-1185">Reference proteome</keyword>
<keyword evidence="2" id="KW-0963">Cytoplasm</keyword>
<dbReference type="GO" id="GO:0000139">
    <property type="term" value="C:Golgi membrane"/>
    <property type="evidence" value="ECO:0007669"/>
    <property type="project" value="UniProtKB-SubCell"/>
</dbReference>
<evidence type="ECO:0000259" key="3">
    <source>
        <dbReference type="Pfam" id="PF04811"/>
    </source>
</evidence>
<accession>A0AA35IYT2</accession>
<keyword evidence="2" id="KW-0479">Metal-binding</keyword>
<keyword evidence="2" id="KW-0472">Membrane</keyword>
<dbReference type="RefSeq" id="XP_056082529.1">
    <property type="nucleotide sequence ID" value="XM_056222882.1"/>
</dbReference>
<evidence type="ECO:0000256" key="1">
    <source>
        <dbReference type="ARBA" id="ARBA00009210"/>
    </source>
</evidence>
<name>A0AA35IYT2_SACMI</name>
<comment type="similarity">
    <text evidence="1 2">Belongs to the SEC23/SEC24 family. SEC23 subfamily.</text>
</comment>
<proteinExistence type="inferred from homology"/>
<dbReference type="PANTHER" id="PTHR11141:SF0">
    <property type="entry name" value="PROTEIN TRANSPORT PROTEIN SEC23"/>
    <property type="match status" value="1"/>
</dbReference>
<dbReference type="Pfam" id="PF04811">
    <property type="entry name" value="Sec23_trunk"/>
    <property type="match status" value="1"/>
</dbReference>
<dbReference type="GO" id="GO:0046872">
    <property type="term" value="F:metal ion binding"/>
    <property type="evidence" value="ECO:0007669"/>
    <property type="project" value="UniProtKB-KW"/>
</dbReference>
<dbReference type="Gene3D" id="1.20.120.730">
    <property type="entry name" value="Sec23/Sec24 helical domain"/>
    <property type="match status" value="1"/>
</dbReference>
<dbReference type="GO" id="GO:0090110">
    <property type="term" value="P:COPII-coated vesicle cargo loading"/>
    <property type="evidence" value="ECO:0007669"/>
    <property type="project" value="TreeGrafter"/>
</dbReference>
<comment type="subcellular location">
    <subcellularLocation>
        <location evidence="2">Cytoplasm</location>
    </subcellularLocation>
    <subcellularLocation>
        <location evidence="2">Cytoplasmic vesicle</location>
        <location evidence="2">COPII-coated vesicle membrane</location>
        <topology evidence="2">Peripheral membrane protein</topology>
        <orientation evidence="2">Cytoplasmic side</orientation>
    </subcellularLocation>
    <subcellularLocation>
        <location evidence="2">Endoplasmic reticulum membrane</location>
        <topology evidence="2">Peripheral membrane protein</topology>
        <orientation evidence="2">Cytoplasmic side</orientation>
    </subcellularLocation>
    <subcellularLocation>
        <location evidence="2">Golgi apparatus membrane</location>
        <topology evidence="2">Peripheral membrane protein</topology>
        <orientation evidence="2">Cytoplasmic side</orientation>
    </subcellularLocation>
</comment>
<dbReference type="AlphaFoldDB" id="A0AA35IYT2"/>
<keyword evidence="2" id="KW-0256">Endoplasmic reticulum</keyword>
<keyword evidence="2" id="KW-0333">Golgi apparatus</keyword>
<dbReference type="InterPro" id="IPR037364">
    <property type="entry name" value="Sec23"/>
</dbReference>
<dbReference type="Proteomes" id="UP001161438">
    <property type="component" value="Chromosome 8"/>
</dbReference>
<protein>
    <recommendedName>
        <fullName evidence="2">Protein transport protein SEC23</fullName>
    </recommendedName>
</protein>
<feature type="domain" description="Sec23/Sec24 trunk" evidence="3">
    <location>
        <begin position="177"/>
        <end position="331"/>
    </location>
</feature>
<evidence type="ECO:0000256" key="2">
    <source>
        <dbReference type="RuleBase" id="RU365030"/>
    </source>
</evidence>
<dbReference type="InterPro" id="IPR036180">
    <property type="entry name" value="Gelsolin-like_dom_sf"/>
</dbReference>
<dbReference type="GeneID" id="80918625"/>
<dbReference type="GO" id="GO:0005789">
    <property type="term" value="C:endoplasmic reticulum membrane"/>
    <property type="evidence" value="ECO:0007669"/>
    <property type="project" value="UniProtKB-SubCell"/>
</dbReference>
<keyword evidence="2" id="KW-0813">Transport</keyword>
<keyword evidence="2" id="KW-0862">Zinc</keyword>
<dbReference type="GO" id="GO:0030127">
    <property type="term" value="C:COPII vesicle coat"/>
    <property type="evidence" value="ECO:0007669"/>
    <property type="project" value="InterPro"/>
</dbReference>